<gene>
    <name evidence="2" type="ORF">NCTC11532_02073</name>
</gene>
<evidence type="ECO:0000313" key="2">
    <source>
        <dbReference type="EMBL" id="STY29871.1"/>
    </source>
</evidence>
<keyword evidence="1" id="KW-0732">Signal</keyword>
<sequence>MKKILFIIFSFALLNTTAYAEKIVITGQPIVLQKQGDVYYVPSDYQSTTSYYYVTLNGARQVCYLDKQPTLSALNNTTLMVNYNGSSLNWVCYPLDPNYFQTQ</sequence>
<dbReference type="RefSeq" id="WP_031564741.1">
    <property type="nucleotide sequence ID" value="NZ_CAAAIS010000001.1"/>
</dbReference>
<name>A0A378M0M6_9GAMM</name>
<evidence type="ECO:0008006" key="4">
    <source>
        <dbReference type="Google" id="ProtNLM"/>
    </source>
</evidence>
<dbReference type="EMBL" id="UGPB01000001">
    <property type="protein sequence ID" value="STY29871.1"/>
    <property type="molecule type" value="Genomic_DNA"/>
</dbReference>
<evidence type="ECO:0000256" key="1">
    <source>
        <dbReference type="SAM" id="SignalP"/>
    </source>
</evidence>
<protein>
    <recommendedName>
        <fullName evidence="4">Secreted protein</fullName>
    </recommendedName>
</protein>
<feature type="chain" id="PRO_5016878464" description="Secreted protein" evidence="1">
    <location>
        <begin position="21"/>
        <end position="103"/>
    </location>
</feature>
<feature type="signal peptide" evidence="1">
    <location>
        <begin position="1"/>
        <end position="20"/>
    </location>
</feature>
<keyword evidence="3" id="KW-1185">Reference proteome</keyword>
<proteinExistence type="predicted"/>
<accession>A0A378M0M6</accession>
<dbReference type="Proteomes" id="UP000255297">
    <property type="component" value="Unassembled WGS sequence"/>
</dbReference>
<evidence type="ECO:0000313" key="3">
    <source>
        <dbReference type="Proteomes" id="UP000255297"/>
    </source>
</evidence>
<organism evidence="2 3">
    <name type="scientific">Legionella wadsworthii</name>
    <dbReference type="NCBI Taxonomy" id="28088"/>
    <lineage>
        <taxon>Bacteria</taxon>
        <taxon>Pseudomonadati</taxon>
        <taxon>Pseudomonadota</taxon>
        <taxon>Gammaproteobacteria</taxon>
        <taxon>Legionellales</taxon>
        <taxon>Legionellaceae</taxon>
        <taxon>Legionella</taxon>
    </lineage>
</organism>
<dbReference type="AlphaFoldDB" id="A0A378M0M6"/>
<reference evidence="2 3" key="1">
    <citation type="submission" date="2018-06" db="EMBL/GenBank/DDBJ databases">
        <authorList>
            <consortium name="Pathogen Informatics"/>
            <person name="Doyle S."/>
        </authorList>
    </citation>
    <scope>NUCLEOTIDE SEQUENCE [LARGE SCALE GENOMIC DNA]</scope>
    <source>
        <strain evidence="2 3">NCTC11532</strain>
    </source>
</reference>